<dbReference type="InterPro" id="IPR009883">
    <property type="entry name" value="YgfX"/>
</dbReference>
<keyword evidence="1" id="KW-0472">Membrane</keyword>
<proteinExistence type="predicted"/>
<keyword evidence="1" id="KW-0812">Transmembrane</keyword>
<feature type="transmembrane region" description="Helical" evidence="1">
    <location>
        <begin position="6"/>
        <end position="25"/>
    </location>
</feature>
<dbReference type="STRING" id="1697053.AKN87_02535"/>
<dbReference type="Proteomes" id="UP001173465">
    <property type="component" value="Unassembled WGS sequence"/>
</dbReference>
<organism evidence="2 4">
    <name type="scientific">Thiopseudomonas alkaliphila</name>
    <dbReference type="NCBI Taxonomy" id="1697053"/>
    <lineage>
        <taxon>Bacteria</taxon>
        <taxon>Pseudomonadati</taxon>
        <taxon>Pseudomonadota</taxon>
        <taxon>Gammaproteobacteria</taxon>
        <taxon>Pseudomonadales</taxon>
        <taxon>Pseudomonadaceae</taxon>
        <taxon>Thiopseudomonas</taxon>
    </lineage>
</organism>
<reference evidence="3" key="2">
    <citation type="submission" date="2020-06" db="EMBL/GenBank/DDBJ databases">
        <authorList>
            <person name="Dong N."/>
        </authorList>
    </citation>
    <scope>NUCLEOTIDE SEQUENCE</scope>
    <source>
        <strain evidence="3">DF46-2-2</strain>
    </source>
</reference>
<dbReference type="Pfam" id="PF07254">
    <property type="entry name" value="Cpta_toxin"/>
    <property type="match status" value="1"/>
</dbReference>
<protein>
    <submittedName>
        <fullName evidence="2">Uncharacterized protein</fullName>
    </submittedName>
</protein>
<evidence type="ECO:0000313" key="3">
    <source>
        <dbReference type="EMBL" id="MDM1696278.1"/>
    </source>
</evidence>
<reference evidence="2 4" key="1">
    <citation type="journal article" date="2015" name="Genome Announc.">
        <title>Genome Sequences of Oblitimonas alkaliphila gen. nov. sp. nov. (Proposed), a Novel Bacterium of the Pseudomonadaceae Family.</title>
        <authorList>
            <person name="Lauer A.C."/>
            <person name="Nicholson A.C."/>
            <person name="Humrighouse B.W."/>
            <person name="Emery B."/>
            <person name="Drobish A."/>
            <person name="Juieng P."/>
            <person name="Loparev V."/>
            <person name="McQuiston J.R."/>
        </authorList>
    </citation>
    <scope>NUCLEOTIDE SEQUENCE [LARGE SCALE GENOMIC DNA]</scope>
    <source>
        <strain evidence="2 4">E5571</strain>
    </source>
</reference>
<evidence type="ECO:0000256" key="1">
    <source>
        <dbReference type="SAM" id="Phobius"/>
    </source>
</evidence>
<dbReference type="EMBL" id="JACANB010000003">
    <property type="protein sequence ID" value="MDM1696278.1"/>
    <property type="molecule type" value="Genomic_DNA"/>
</dbReference>
<keyword evidence="1" id="KW-1133">Transmembrane helix</keyword>
<dbReference type="EMBL" id="CP012365">
    <property type="protein sequence ID" value="AKX58610.1"/>
    <property type="molecule type" value="Genomic_DNA"/>
</dbReference>
<evidence type="ECO:0000313" key="4">
    <source>
        <dbReference type="Proteomes" id="UP000063953"/>
    </source>
</evidence>
<sequence>MSSFLLQWSWSLFGVYVAAILASIWEMQLARSTGKTLSYSAHQWHLATAQNPALSHPIQVYGETVVTPWLVVVLYRLPNQYFKRALVIPADSLNSHQHRQLRVRLRFSRAVIHH</sequence>
<gene>
    <name evidence="2" type="ORF">AKN88_00640</name>
    <name evidence="3" type="ORF">HX099_06325</name>
</gene>
<evidence type="ECO:0000313" key="2">
    <source>
        <dbReference type="EMBL" id="AKX58610.1"/>
    </source>
</evidence>
<dbReference type="Proteomes" id="UP000063953">
    <property type="component" value="Chromosome"/>
</dbReference>
<accession>A0A0K1XB59</accession>
<name>A0A0K1XB59_9GAMM</name>
<reference evidence="3" key="3">
    <citation type="journal article" date="2022" name="Sci. Total Environ.">
        <title>Prevalence, transmission, and molecular epidemiology of tet(X)-positive bacteria among humans, animals, and environmental niches in China: An epidemiological, and genomic-based study.</title>
        <authorList>
            <person name="Dong N."/>
            <person name="Zeng Y."/>
            <person name="Cai C."/>
            <person name="Sun C."/>
            <person name="Lu J."/>
            <person name="Liu C."/>
            <person name="Zhou H."/>
            <person name="Sun Q."/>
            <person name="Shu L."/>
            <person name="Wang H."/>
            <person name="Wang Y."/>
            <person name="Wang S."/>
            <person name="Wu C."/>
            <person name="Chan E.W."/>
            <person name="Chen G."/>
            <person name="Shen Z."/>
            <person name="Chen S."/>
            <person name="Zhang R."/>
        </authorList>
    </citation>
    <scope>NUCLEOTIDE SEQUENCE</scope>
    <source>
        <strain evidence="3">DF46-2-2</strain>
    </source>
</reference>
<dbReference type="AlphaFoldDB" id="A0A0K1XB59"/>
<keyword evidence="4" id="KW-1185">Reference proteome</keyword>